<feature type="binding site" evidence="11">
    <location>
        <position position="205"/>
    </location>
    <ligand>
        <name>pyridoxal 5'-phosphate</name>
        <dbReference type="ChEBI" id="CHEBI:597326"/>
    </ligand>
</feature>
<evidence type="ECO:0000256" key="1">
    <source>
        <dbReference type="ARBA" id="ARBA00005099"/>
    </source>
</evidence>
<dbReference type="InterPro" id="IPR015422">
    <property type="entry name" value="PyrdxlP-dep_Trfase_small"/>
</dbReference>
<dbReference type="Gene3D" id="3.90.1150.10">
    <property type="entry name" value="Aspartate Aminotransferase, domain 1"/>
    <property type="match status" value="1"/>
</dbReference>
<keyword evidence="4 11" id="KW-0028">Amino-acid biosynthesis</keyword>
<gene>
    <name evidence="11 14" type="primary">serC</name>
    <name evidence="14" type="ORF">GCM10025770_10170</name>
</gene>
<evidence type="ECO:0000256" key="8">
    <source>
        <dbReference type="ARBA" id="ARBA00023299"/>
    </source>
</evidence>
<feature type="domain" description="Aminotransferase class V" evidence="13">
    <location>
        <begin position="4"/>
        <end position="358"/>
    </location>
</feature>
<comment type="similarity">
    <text evidence="2 11">Belongs to the class-V pyridoxal-phosphate-dependent aminotransferase family. SerC subfamily.</text>
</comment>
<evidence type="ECO:0000259" key="13">
    <source>
        <dbReference type="Pfam" id="PF00266"/>
    </source>
</evidence>
<comment type="pathway">
    <text evidence="1 11 12">Amino-acid biosynthesis; L-serine biosynthesis; L-serine from 3-phospho-D-glycerate: step 2/3.</text>
</comment>
<dbReference type="InterPro" id="IPR015424">
    <property type="entry name" value="PyrdxlP-dep_Trfase"/>
</dbReference>
<feature type="binding site" evidence="11">
    <location>
        <begin position="247"/>
        <end position="248"/>
    </location>
    <ligand>
        <name>pyridoxal 5'-phosphate</name>
        <dbReference type="ChEBI" id="CHEBI:597326"/>
    </ligand>
</feature>
<organism evidence="14 15">
    <name type="scientific">Viridibacterium curvum</name>
    <dbReference type="NCBI Taxonomy" id="1101404"/>
    <lineage>
        <taxon>Bacteria</taxon>
        <taxon>Pseudomonadati</taxon>
        <taxon>Pseudomonadota</taxon>
        <taxon>Betaproteobacteria</taxon>
        <taxon>Rhodocyclales</taxon>
        <taxon>Rhodocyclaceae</taxon>
        <taxon>Viridibacterium</taxon>
    </lineage>
</organism>
<dbReference type="NCBIfam" id="NF003764">
    <property type="entry name" value="PRK05355.1"/>
    <property type="match status" value="1"/>
</dbReference>
<dbReference type="Pfam" id="PF00266">
    <property type="entry name" value="Aminotran_5"/>
    <property type="match status" value="1"/>
</dbReference>
<evidence type="ECO:0000256" key="4">
    <source>
        <dbReference type="ARBA" id="ARBA00022605"/>
    </source>
</evidence>
<dbReference type="PANTHER" id="PTHR43247">
    <property type="entry name" value="PHOSPHOSERINE AMINOTRANSFERASE"/>
    <property type="match status" value="1"/>
</dbReference>
<sequence length="370" mass="40173">MTRVFNFGAGPAVLPEAVLQQAAAEMLDWRGSGMSVMEMSHRGKEFMSIIAQAEADLRELMAVPANYKVLFMQGGAIGENAIIPLNLLGKNPKADYIDTGSWSGKSIKEASRYGDVHVAASSCRPEAKQGKYTTIPAVADWRVRKDAAYLHICGNETIDGVEYLQWPDMDALGLKGVPLFVDVSSHILSRPMDVSQFGLMYGGAQKNIGPAGLAVVIIREDLLEQAQAGCPSAFHYKTVAENGSMYNTPPTYSIYIAGLVFQWLKAQGGVAAMEAKNRAKAALLYDALDASGFYVNHVARECRSLMNVPFFLRDESLNDAFLEGAKARGFLQLKGHKSVGGMRASIYNAMSLEGVQALVGYLKEFEKSHG</sequence>
<dbReference type="Proteomes" id="UP001500547">
    <property type="component" value="Unassembled WGS sequence"/>
</dbReference>
<dbReference type="Gene3D" id="3.40.640.10">
    <property type="entry name" value="Type I PLP-dependent aspartate aminotransferase-like (Major domain)"/>
    <property type="match status" value="1"/>
</dbReference>
<keyword evidence="5 11" id="KW-0808">Transferase</keyword>
<evidence type="ECO:0000256" key="11">
    <source>
        <dbReference type="HAMAP-Rule" id="MF_00160"/>
    </source>
</evidence>
<evidence type="ECO:0000256" key="10">
    <source>
        <dbReference type="ARBA" id="ARBA00049007"/>
    </source>
</evidence>
<keyword evidence="11" id="KW-0963">Cytoplasm</keyword>
<dbReference type="SUPFAM" id="SSF53383">
    <property type="entry name" value="PLP-dependent transferases"/>
    <property type="match status" value="1"/>
</dbReference>
<dbReference type="InterPro" id="IPR015421">
    <property type="entry name" value="PyrdxlP-dep_Trfase_major"/>
</dbReference>
<feature type="binding site" evidence="11">
    <location>
        <position position="42"/>
    </location>
    <ligand>
        <name>L-glutamate</name>
        <dbReference type="ChEBI" id="CHEBI:29985"/>
    </ligand>
</feature>
<dbReference type="InterPro" id="IPR000192">
    <property type="entry name" value="Aminotrans_V_dom"/>
</dbReference>
<evidence type="ECO:0000256" key="3">
    <source>
        <dbReference type="ARBA" id="ARBA00022576"/>
    </source>
</evidence>
<feature type="binding site" evidence="11">
    <location>
        <position position="102"/>
    </location>
    <ligand>
        <name>pyridoxal 5'-phosphate</name>
        <dbReference type="ChEBI" id="CHEBI:597326"/>
    </ligand>
</feature>
<evidence type="ECO:0000313" key="15">
    <source>
        <dbReference type="Proteomes" id="UP001500547"/>
    </source>
</evidence>
<dbReference type="EMBL" id="BAABLD010000005">
    <property type="protein sequence ID" value="GAA5161231.1"/>
    <property type="molecule type" value="Genomic_DNA"/>
</dbReference>
<comment type="pathway">
    <text evidence="11">Cofactor biosynthesis; pyridoxine 5'-phosphate biosynthesis; pyridoxine 5'-phosphate from D-erythrose 4-phosphate: step 3/5.</text>
</comment>
<comment type="cofactor">
    <cofactor evidence="11">
        <name>pyridoxal 5'-phosphate</name>
        <dbReference type="ChEBI" id="CHEBI:597326"/>
    </cofactor>
    <text evidence="11">Binds 1 pyridoxal phosphate per subunit.</text>
</comment>
<comment type="catalytic activity">
    <reaction evidence="9 11">
        <text>4-(phosphooxy)-L-threonine + 2-oxoglutarate = (R)-3-hydroxy-2-oxo-4-phosphooxybutanoate + L-glutamate</text>
        <dbReference type="Rhea" id="RHEA:16573"/>
        <dbReference type="ChEBI" id="CHEBI:16810"/>
        <dbReference type="ChEBI" id="CHEBI:29985"/>
        <dbReference type="ChEBI" id="CHEBI:58452"/>
        <dbReference type="ChEBI" id="CHEBI:58538"/>
        <dbReference type="EC" id="2.6.1.52"/>
    </reaction>
</comment>
<reference evidence="15" key="1">
    <citation type="journal article" date="2019" name="Int. J. Syst. Evol. Microbiol.">
        <title>The Global Catalogue of Microorganisms (GCM) 10K type strain sequencing project: providing services to taxonomists for standard genome sequencing and annotation.</title>
        <authorList>
            <consortium name="The Broad Institute Genomics Platform"/>
            <consortium name="The Broad Institute Genome Sequencing Center for Infectious Disease"/>
            <person name="Wu L."/>
            <person name="Ma J."/>
        </authorList>
    </citation>
    <scope>NUCLEOTIDE SEQUENCE [LARGE SCALE GENOMIC DNA]</scope>
    <source>
        <strain evidence="15">JCM 18715</strain>
    </source>
</reference>
<dbReference type="PANTHER" id="PTHR43247:SF1">
    <property type="entry name" value="PHOSPHOSERINE AMINOTRANSFERASE"/>
    <property type="match status" value="1"/>
</dbReference>
<dbReference type="CDD" id="cd00611">
    <property type="entry name" value="PSAT_like"/>
    <property type="match status" value="1"/>
</dbReference>
<keyword evidence="7 11" id="KW-0664">Pyridoxine biosynthesis</keyword>
<keyword evidence="8 11" id="KW-0718">Serine biosynthesis</keyword>
<dbReference type="InterPro" id="IPR020578">
    <property type="entry name" value="Aminotrans_V_PyrdxlP_BS"/>
</dbReference>
<evidence type="ECO:0000256" key="6">
    <source>
        <dbReference type="ARBA" id="ARBA00022898"/>
    </source>
</evidence>
<keyword evidence="15" id="KW-1185">Reference proteome</keyword>
<comment type="caution">
    <text evidence="14">The sequence shown here is derived from an EMBL/GenBank/DDBJ whole genome shotgun (WGS) entry which is preliminary data.</text>
</comment>
<accession>A0ABP9QFZ4</accession>
<evidence type="ECO:0000256" key="2">
    <source>
        <dbReference type="ARBA" id="ARBA00006904"/>
    </source>
</evidence>
<feature type="binding site" evidence="11">
    <location>
        <position position="182"/>
    </location>
    <ligand>
        <name>pyridoxal 5'-phosphate</name>
        <dbReference type="ChEBI" id="CHEBI:597326"/>
    </ligand>
</feature>
<feature type="modified residue" description="N6-(pyridoxal phosphate)lysine" evidence="11">
    <location>
        <position position="206"/>
    </location>
</feature>
<comment type="subcellular location">
    <subcellularLocation>
        <location evidence="11">Cytoplasm</location>
    </subcellularLocation>
</comment>
<keyword evidence="3 11" id="KW-0032">Aminotransferase</keyword>
<dbReference type="PROSITE" id="PS00595">
    <property type="entry name" value="AA_TRANSFER_CLASS_5"/>
    <property type="match status" value="1"/>
</dbReference>
<comment type="caution">
    <text evidence="11">Lacks conserved residue(s) required for the propagation of feature annotation.</text>
</comment>
<evidence type="ECO:0000256" key="9">
    <source>
        <dbReference type="ARBA" id="ARBA00047630"/>
    </source>
</evidence>
<evidence type="ECO:0000256" key="5">
    <source>
        <dbReference type="ARBA" id="ARBA00022679"/>
    </source>
</evidence>
<keyword evidence="6 11" id="KW-0663">Pyridoxal phosphate</keyword>
<dbReference type="PIRSF" id="PIRSF000525">
    <property type="entry name" value="SerC"/>
    <property type="match status" value="1"/>
</dbReference>
<comment type="catalytic activity">
    <reaction evidence="10 11 12">
        <text>O-phospho-L-serine + 2-oxoglutarate = 3-phosphooxypyruvate + L-glutamate</text>
        <dbReference type="Rhea" id="RHEA:14329"/>
        <dbReference type="ChEBI" id="CHEBI:16810"/>
        <dbReference type="ChEBI" id="CHEBI:18110"/>
        <dbReference type="ChEBI" id="CHEBI:29985"/>
        <dbReference type="ChEBI" id="CHEBI:57524"/>
        <dbReference type="EC" id="2.6.1.52"/>
    </reaction>
</comment>
<dbReference type="InterPro" id="IPR022278">
    <property type="entry name" value="Pser_aminoTfrase"/>
</dbReference>
<evidence type="ECO:0000256" key="12">
    <source>
        <dbReference type="RuleBase" id="RU004505"/>
    </source>
</evidence>
<protein>
    <recommendedName>
        <fullName evidence="11">Phosphoserine aminotransferase</fullName>
        <ecNumber evidence="11">2.6.1.52</ecNumber>
    </recommendedName>
    <alternativeName>
        <fullName evidence="11">Phosphohydroxythreonine aminotransferase</fullName>
        <shortName evidence="11">PSAT</shortName>
    </alternativeName>
</protein>
<proteinExistence type="inferred from homology"/>
<comment type="function">
    <text evidence="11">Catalyzes the reversible conversion of 3-phosphohydroxypyruvate to phosphoserine and of 3-hydroxy-2-oxo-4-phosphonooxybutanoate to phosphohydroxythreonine.</text>
</comment>
<dbReference type="EC" id="2.6.1.52" evidence="11"/>
<name>A0ABP9QFZ4_9RHOO</name>
<dbReference type="NCBIfam" id="TIGR01364">
    <property type="entry name" value="serC_1"/>
    <property type="match status" value="1"/>
</dbReference>
<evidence type="ECO:0000256" key="7">
    <source>
        <dbReference type="ARBA" id="ARBA00023096"/>
    </source>
</evidence>
<dbReference type="RefSeq" id="WP_345531789.1">
    <property type="nucleotide sequence ID" value="NZ_BAABLD010000005.1"/>
</dbReference>
<evidence type="ECO:0000313" key="14">
    <source>
        <dbReference type="EMBL" id="GAA5161231.1"/>
    </source>
</evidence>
<feature type="binding site" evidence="11">
    <location>
        <position position="157"/>
    </location>
    <ligand>
        <name>pyridoxal 5'-phosphate</name>
        <dbReference type="ChEBI" id="CHEBI:597326"/>
    </ligand>
</feature>
<dbReference type="HAMAP" id="MF_00160">
    <property type="entry name" value="SerC_aminotrans_5"/>
    <property type="match status" value="1"/>
</dbReference>
<comment type="subunit">
    <text evidence="11">Homodimer.</text>
</comment>